<feature type="region of interest" description="Disordered" evidence="1">
    <location>
        <begin position="87"/>
        <end position="116"/>
    </location>
</feature>
<dbReference type="PANTHER" id="PTHR22426">
    <property type="entry name" value="ARGININE_SERINE-RICH COILED-COIL PROTEIN 2"/>
    <property type="match status" value="1"/>
</dbReference>
<gene>
    <name evidence="3" type="ORF">NXF25_016445</name>
</gene>
<feature type="compositionally biased region" description="Basic and acidic residues" evidence="1">
    <location>
        <begin position="13"/>
        <end position="29"/>
    </location>
</feature>
<comment type="caution">
    <text evidence="3">The sequence shown here is derived from an EMBL/GenBank/DDBJ whole genome shotgun (WGS) entry which is preliminary data.</text>
</comment>
<dbReference type="Pfam" id="PF15477">
    <property type="entry name" value="SMAP"/>
    <property type="match status" value="1"/>
</dbReference>
<keyword evidence="4" id="KW-1185">Reference proteome</keyword>
<feature type="compositionally biased region" description="Basic and acidic residues" evidence="1">
    <location>
        <begin position="101"/>
        <end position="116"/>
    </location>
</feature>
<proteinExistence type="predicted"/>
<reference evidence="3 4" key="1">
    <citation type="journal article" date="2024" name="Proc. Natl. Acad. Sci. U.S.A.">
        <title>The genetic regulatory architecture and epigenomic basis for age-related changes in rattlesnake venom.</title>
        <authorList>
            <person name="Hogan M.P."/>
            <person name="Holding M.L."/>
            <person name="Nystrom G.S."/>
            <person name="Colston T.J."/>
            <person name="Bartlett D.A."/>
            <person name="Mason A.J."/>
            <person name="Ellsworth S.A."/>
            <person name="Rautsaw R.M."/>
            <person name="Lawrence K.C."/>
            <person name="Strickland J.L."/>
            <person name="He B."/>
            <person name="Fraser P."/>
            <person name="Margres M.J."/>
            <person name="Gilbert D.M."/>
            <person name="Gibbs H.L."/>
            <person name="Parkinson C.L."/>
            <person name="Rokyta D.R."/>
        </authorList>
    </citation>
    <scope>NUCLEOTIDE SEQUENCE [LARGE SCALE GENOMIC DNA]</scope>
    <source>
        <strain evidence="3">DRR0105</strain>
    </source>
</reference>
<protein>
    <submittedName>
        <fullName evidence="3">Lysine-rich nucleolar protein 1</fullName>
    </submittedName>
</protein>
<feature type="compositionally biased region" description="Basic residues" evidence="1">
    <location>
        <begin position="230"/>
        <end position="251"/>
    </location>
</feature>
<feature type="compositionally biased region" description="Polar residues" evidence="1">
    <location>
        <begin position="87"/>
        <end position="99"/>
    </location>
</feature>
<feature type="domain" description="Small acidic protein-like" evidence="2">
    <location>
        <begin position="320"/>
        <end position="393"/>
    </location>
</feature>
<dbReference type="InterPro" id="IPR028124">
    <property type="entry name" value="SMAP_dom"/>
</dbReference>
<dbReference type="EMBL" id="JAOTOJ010000014">
    <property type="protein sequence ID" value="KAK9393183.1"/>
    <property type="molecule type" value="Genomic_DNA"/>
</dbReference>
<dbReference type="AlphaFoldDB" id="A0AAW1ATU5"/>
<evidence type="ECO:0000313" key="4">
    <source>
        <dbReference type="Proteomes" id="UP001474421"/>
    </source>
</evidence>
<dbReference type="Proteomes" id="UP001474421">
    <property type="component" value="Unassembled WGS sequence"/>
</dbReference>
<name>A0AAW1ATU5_CROAD</name>
<feature type="region of interest" description="Disordered" evidence="1">
    <location>
        <begin position="1"/>
        <end position="55"/>
    </location>
</feature>
<organism evidence="3 4">
    <name type="scientific">Crotalus adamanteus</name>
    <name type="common">Eastern diamondback rattlesnake</name>
    <dbReference type="NCBI Taxonomy" id="8729"/>
    <lineage>
        <taxon>Eukaryota</taxon>
        <taxon>Metazoa</taxon>
        <taxon>Chordata</taxon>
        <taxon>Craniata</taxon>
        <taxon>Vertebrata</taxon>
        <taxon>Euteleostomi</taxon>
        <taxon>Lepidosauria</taxon>
        <taxon>Squamata</taxon>
        <taxon>Bifurcata</taxon>
        <taxon>Unidentata</taxon>
        <taxon>Episquamata</taxon>
        <taxon>Toxicofera</taxon>
        <taxon>Serpentes</taxon>
        <taxon>Colubroidea</taxon>
        <taxon>Viperidae</taxon>
        <taxon>Crotalinae</taxon>
        <taxon>Crotalus</taxon>
    </lineage>
</organism>
<feature type="region of interest" description="Disordered" evidence="1">
    <location>
        <begin position="342"/>
        <end position="363"/>
    </location>
</feature>
<feature type="compositionally biased region" description="Polar residues" evidence="1">
    <location>
        <begin position="351"/>
        <end position="360"/>
    </location>
</feature>
<feature type="region of interest" description="Disordered" evidence="1">
    <location>
        <begin position="192"/>
        <end position="260"/>
    </location>
</feature>
<dbReference type="PANTHER" id="PTHR22426:SF1">
    <property type="entry name" value="LYSINE-RICH NUCLEOLAR PROTEIN 1"/>
    <property type="match status" value="1"/>
</dbReference>
<sequence>MMKRKKKKKEKRKDKPTSPELLHSRDSDVSVKQISGKLKPSWQEMLSSHKKRRTLGQKVVGEKVKKKHLDYYKGDQENSNCISKENVAQSREADVQQQEDLACKSEKDGEATKKEEKKLKKISIASLASLARLQENCCNIMSEYSLKCGSKKGVGVCEAPKEVNKAAKKEAKKETGGGSHFAEAGQDILAKVGAPGGTEKRKKAKKHKVERDCVLRGDRDGFEGSQEQIKKKKKNKKVKNSHDSKKKAKKKKETEVHLEWRRPMKQEAEDEVKLVAFRQGNCDEVKIDKVRRQALQEEIDRESGKTKTAKEELDNRLGQWSTAAFETPEQKTKFHRLLGGLKKASAPAQRSPANANQSNMALDRPREQVLQQNLEAEFKKAMEFKHHRGIGLGFRSGAPRGIHIDKYASKSIKFED</sequence>
<feature type="compositionally biased region" description="Basic residues" evidence="1">
    <location>
        <begin position="1"/>
        <end position="12"/>
    </location>
</feature>
<evidence type="ECO:0000256" key="1">
    <source>
        <dbReference type="SAM" id="MobiDB-lite"/>
    </source>
</evidence>
<feature type="compositionally biased region" description="Basic and acidic residues" evidence="1">
    <location>
        <begin position="209"/>
        <end position="222"/>
    </location>
</feature>
<evidence type="ECO:0000313" key="3">
    <source>
        <dbReference type="EMBL" id="KAK9393183.1"/>
    </source>
</evidence>
<evidence type="ECO:0000259" key="2">
    <source>
        <dbReference type="Pfam" id="PF15477"/>
    </source>
</evidence>
<accession>A0AAW1ATU5</accession>